<comment type="subcellular location">
    <subcellularLocation>
        <location evidence="1">Membrane</location>
    </subcellularLocation>
</comment>
<dbReference type="InterPro" id="IPR015631">
    <property type="entry name" value="CD2/SLAM_rcpt"/>
</dbReference>
<name>A0AAY4A4W9_9TELE</name>
<dbReference type="Proteomes" id="UP000694580">
    <property type="component" value="Chromosome 4"/>
</dbReference>
<reference evidence="7" key="2">
    <citation type="submission" date="2025-08" db="UniProtKB">
        <authorList>
            <consortium name="Ensembl"/>
        </authorList>
    </citation>
    <scope>IDENTIFICATION</scope>
</reference>
<protein>
    <recommendedName>
        <fullName evidence="6">Immunoglobulin V-set domain-containing protein</fullName>
    </recommendedName>
</protein>
<dbReference type="PANTHER" id="PTHR12080">
    <property type="entry name" value="SIGNALING LYMPHOCYTIC ACTIVATION MOLECULE"/>
    <property type="match status" value="1"/>
</dbReference>
<gene>
    <name evidence="7" type="primary">TMEM130</name>
</gene>
<dbReference type="SUPFAM" id="SSF48726">
    <property type="entry name" value="Immunoglobulin"/>
    <property type="match status" value="1"/>
</dbReference>
<evidence type="ECO:0000256" key="2">
    <source>
        <dbReference type="ARBA" id="ARBA00022729"/>
    </source>
</evidence>
<evidence type="ECO:0000259" key="6">
    <source>
        <dbReference type="Pfam" id="PF07686"/>
    </source>
</evidence>
<dbReference type="Pfam" id="PF07686">
    <property type="entry name" value="V-set"/>
    <property type="match status" value="1"/>
</dbReference>
<sequence>FLKNEMFPRLICLTDLFFSAASSAGQSVVKLEGDSVTLDLQRPAETGITRITWIFNMNKDIVTYFRSDGQMRIEDNYYKDKVLFNKANFSLLVKNLQKNDSGIYRAEGTLPVCFYVSEPVEAPVLTLVTYWSTGDSCNVTVNCTGGDRSLMSSCDSSFCTPEGGASTDSTLSLSVRDDIIVCNHSNPVSWRIQTIEMNLCYPQNRGKSLMSSFYTYNYVCVCVCVYVGLLWCSVLLSVCVCMCVLQYSVCVFIIVYFRCCGLLCWIFSLFVESSSDLCTSAHHGFCCYCSSHPRETTQNRLNTNSIIMLLYRLLILPLNVT</sequence>
<dbReference type="PANTHER" id="PTHR12080:SF56">
    <property type="entry name" value="NATURAL KILLER CELL RECEPTOR 2B4"/>
    <property type="match status" value="1"/>
</dbReference>
<feature type="transmembrane region" description="Helical" evidence="5">
    <location>
        <begin position="249"/>
        <end position="271"/>
    </location>
</feature>
<proteinExistence type="predicted"/>
<evidence type="ECO:0000256" key="1">
    <source>
        <dbReference type="ARBA" id="ARBA00004370"/>
    </source>
</evidence>
<reference evidence="7 8" key="1">
    <citation type="submission" date="2020-06" db="EMBL/GenBank/DDBJ databases">
        <authorList>
            <consortium name="Wellcome Sanger Institute Data Sharing"/>
        </authorList>
    </citation>
    <scope>NUCLEOTIDE SEQUENCE [LARGE SCALE GENOMIC DNA]</scope>
</reference>
<keyword evidence="5" id="KW-0812">Transmembrane</keyword>
<dbReference type="Gene3D" id="2.60.40.10">
    <property type="entry name" value="Immunoglobulins"/>
    <property type="match status" value="1"/>
</dbReference>
<dbReference type="GeneTree" id="ENSGT01030000234540"/>
<reference evidence="7" key="3">
    <citation type="submission" date="2025-09" db="UniProtKB">
        <authorList>
            <consortium name="Ensembl"/>
        </authorList>
    </citation>
    <scope>IDENTIFICATION</scope>
</reference>
<evidence type="ECO:0000313" key="8">
    <source>
        <dbReference type="Proteomes" id="UP000694580"/>
    </source>
</evidence>
<dbReference type="InterPro" id="IPR013783">
    <property type="entry name" value="Ig-like_fold"/>
</dbReference>
<dbReference type="InterPro" id="IPR013106">
    <property type="entry name" value="Ig_V-set"/>
</dbReference>
<dbReference type="AlphaFoldDB" id="A0AAY4A4W9"/>
<dbReference type="GO" id="GO:0016020">
    <property type="term" value="C:membrane"/>
    <property type="evidence" value="ECO:0007669"/>
    <property type="project" value="UniProtKB-SubCell"/>
</dbReference>
<feature type="transmembrane region" description="Helical" evidence="5">
    <location>
        <begin position="216"/>
        <end position="242"/>
    </location>
</feature>
<keyword evidence="2" id="KW-0732">Signal</keyword>
<dbReference type="InterPro" id="IPR036179">
    <property type="entry name" value="Ig-like_dom_sf"/>
</dbReference>
<keyword evidence="3 5" id="KW-0472">Membrane</keyword>
<feature type="domain" description="Immunoglobulin V-set" evidence="6">
    <location>
        <begin position="28"/>
        <end position="105"/>
    </location>
</feature>
<evidence type="ECO:0000256" key="4">
    <source>
        <dbReference type="ARBA" id="ARBA00023180"/>
    </source>
</evidence>
<keyword evidence="4" id="KW-0325">Glycoprotein</keyword>
<dbReference type="Ensembl" id="ENSDCDT00010004201.1">
    <property type="protein sequence ID" value="ENSDCDP00010004047.1"/>
    <property type="gene ID" value="ENSDCDG00010001824.1"/>
</dbReference>
<keyword evidence="5" id="KW-1133">Transmembrane helix</keyword>
<evidence type="ECO:0000256" key="3">
    <source>
        <dbReference type="ARBA" id="ARBA00023136"/>
    </source>
</evidence>
<evidence type="ECO:0000313" key="7">
    <source>
        <dbReference type="Ensembl" id="ENSDCDP00010004047.1"/>
    </source>
</evidence>
<organism evidence="7 8">
    <name type="scientific">Denticeps clupeoides</name>
    <name type="common">denticle herring</name>
    <dbReference type="NCBI Taxonomy" id="299321"/>
    <lineage>
        <taxon>Eukaryota</taxon>
        <taxon>Metazoa</taxon>
        <taxon>Chordata</taxon>
        <taxon>Craniata</taxon>
        <taxon>Vertebrata</taxon>
        <taxon>Euteleostomi</taxon>
        <taxon>Actinopterygii</taxon>
        <taxon>Neopterygii</taxon>
        <taxon>Teleostei</taxon>
        <taxon>Clupei</taxon>
        <taxon>Clupeiformes</taxon>
        <taxon>Denticipitoidei</taxon>
        <taxon>Denticipitidae</taxon>
        <taxon>Denticeps</taxon>
    </lineage>
</organism>
<evidence type="ECO:0000256" key="5">
    <source>
        <dbReference type="SAM" id="Phobius"/>
    </source>
</evidence>
<keyword evidence="8" id="KW-1185">Reference proteome</keyword>
<accession>A0AAY4A4W9</accession>